<name>A0A2P4XJ06_9STRA</name>
<dbReference type="Proteomes" id="UP000237271">
    <property type="component" value="Unassembled WGS sequence"/>
</dbReference>
<gene>
    <name evidence="1" type="ORF">PHPALM_18737</name>
</gene>
<proteinExistence type="predicted"/>
<sequence>MAPFSTSDTKIGSANEENIAVHISSFLDKHSQRGMPIAAFTPDNVASILNTRRGRFHAIMEYKTRTTARTVQKEQVLANSWGRFLTVDVSAMGFGGRLCDVIPEASHRLQLLHSIACGGVQDGFLVYASATAIIRVVHVVVEPGVSWTYRTALEAIQKGYLTWIYDDNAAVPHFDPAHQGHCSHSFLMNRLTCTTYKAYQKHKQNLPSFAAFCREAAVALSKMNKASQPLKPISENISESSTFEVGTTFSYKKRLHFETEKEWIDLRLSKAKTHIAVLSVQLPIPIFV</sequence>
<accession>A0A2P4XJ06</accession>
<dbReference type="AlphaFoldDB" id="A0A2P4XJ06"/>
<dbReference type="OrthoDB" id="125260at2759"/>
<reference evidence="1 2" key="1">
    <citation type="journal article" date="2017" name="Genome Biol. Evol.">
        <title>Phytophthora megakarya and P. palmivora, closely related causal agents of cacao black pod rot, underwent increases in genome sizes and gene numbers by different mechanisms.</title>
        <authorList>
            <person name="Ali S.S."/>
            <person name="Shao J."/>
            <person name="Lary D.J."/>
            <person name="Kronmiller B."/>
            <person name="Shen D."/>
            <person name="Strem M.D."/>
            <person name="Amoako-Attah I."/>
            <person name="Akrofi A.Y."/>
            <person name="Begoude B.A."/>
            <person name="Ten Hoopen G.M."/>
            <person name="Coulibaly K."/>
            <person name="Kebe B.I."/>
            <person name="Melnick R.L."/>
            <person name="Guiltinan M.J."/>
            <person name="Tyler B.M."/>
            <person name="Meinhardt L.W."/>
            <person name="Bailey B.A."/>
        </authorList>
    </citation>
    <scope>NUCLEOTIDE SEQUENCE [LARGE SCALE GENOMIC DNA]</scope>
    <source>
        <strain evidence="2">sbr112.9</strain>
    </source>
</reference>
<evidence type="ECO:0000313" key="1">
    <source>
        <dbReference type="EMBL" id="POM65530.1"/>
    </source>
</evidence>
<comment type="caution">
    <text evidence="1">The sequence shown here is derived from an EMBL/GenBank/DDBJ whole genome shotgun (WGS) entry which is preliminary data.</text>
</comment>
<organism evidence="1 2">
    <name type="scientific">Phytophthora palmivora</name>
    <dbReference type="NCBI Taxonomy" id="4796"/>
    <lineage>
        <taxon>Eukaryota</taxon>
        <taxon>Sar</taxon>
        <taxon>Stramenopiles</taxon>
        <taxon>Oomycota</taxon>
        <taxon>Peronosporomycetes</taxon>
        <taxon>Peronosporales</taxon>
        <taxon>Peronosporaceae</taxon>
        <taxon>Phytophthora</taxon>
    </lineage>
</organism>
<evidence type="ECO:0000313" key="2">
    <source>
        <dbReference type="Proteomes" id="UP000237271"/>
    </source>
</evidence>
<keyword evidence="2" id="KW-1185">Reference proteome</keyword>
<protein>
    <submittedName>
        <fullName evidence="1">Uncharacterized protein</fullName>
    </submittedName>
</protein>
<dbReference type="EMBL" id="NCKW01010114">
    <property type="protein sequence ID" value="POM65530.1"/>
    <property type="molecule type" value="Genomic_DNA"/>
</dbReference>